<gene>
    <name evidence="2" type="ORF">B0I31_101800</name>
</gene>
<evidence type="ECO:0000313" key="2">
    <source>
        <dbReference type="EMBL" id="PSL58581.1"/>
    </source>
</evidence>
<feature type="compositionally biased region" description="Polar residues" evidence="1">
    <location>
        <begin position="26"/>
        <end position="38"/>
    </location>
</feature>
<dbReference type="EMBL" id="PYAX01000001">
    <property type="protein sequence ID" value="PSL58581.1"/>
    <property type="molecule type" value="Genomic_DNA"/>
</dbReference>
<feature type="compositionally biased region" description="Polar residues" evidence="1">
    <location>
        <begin position="61"/>
        <end position="71"/>
    </location>
</feature>
<organism evidence="2 3">
    <name type="scientific">Saccharothrix carnea</name>
    <dbReference type="NCBI Taxonomy" id="1280637"/>
    <lineage>
        <taxon>Bacteria</taxon>
        <taxon>Bacillati</taxon>
        <taxon>Actinomycetota</taxon>
        <taxon>Actinomycetes</taxon>
        <taxon>Pseudonocardiales</taxon>
        <taxon>Pseudonocardiaceae</taxon>
        <taxon>Saccharothrix</taxon>
    </lineage>
</organism>
<comment type="caution">
    <text evidence="2">The sequence shown here is derived from an EMBL/GenBank/DDBJ whole genome shotgun (WGS) entry which is preliminary data.</text>
</comment>
<feature type="compositionally biased region" description="Polar residues" evidence="1">
    <location>
        <begin position="1"/>
        <end position="15"/>
    </location>
</feature>
<dbReference type="AlphaFoldDB" id="A0A2P8IJF5"/>
<protein>
    <submittedName>
        <fullName evidence="2">Uncharacterized protein</fullName>
    </submittedName>
</protein>
<evidence type="ECO:0000313" key="3">
    <source>
        <dbReference type="Proteomes" id="UP000241118"/>
    </source>
</evidence>
<feature type="region of interest" description="Disordered" evidence="1">
    <location>
        <begin position="1"/>
        <end position="38"/>
    </location>
</feature>
<accession>A0A2P8IJF5</accession>
<name>A0A2P8IJF5_SACCR</name>
<sequence length="97" mass="9732">MNTGSHVPRSSTHSASEGGVCRPRNGPNTAPTNVTTSNALWCTRKIGNARAFSARARNDGRTSSTSPTCATANAKAAGDGGDRFDSAAPGTPTALAG</sequence>
<reference evidence="2 3" key="1">
    <citation type="submission" date="2018-03" db="EMBL/GenBank/DDBJ databases">
        <title>Genomic Encyclopedia of Type Strains, Phase III (KMG-III): the genomes of soil and plant-associated and newly described type strains.</title>
        <authorList>
            <person name="Whitman W."/>
        </authorList>
    </citation>
    <scope>NUCLEOTIDE SEQUENCE [LARGE SCALE GENOMIC DNA]</scope>
    <source>
        <strain evidence="2 3">CGMCC 4.7097</strain>
    </source>
</reference>
<evidence type="ECO:0000256" key="1">
    <source>
        <dbReference type="SAM" id="MobiDB-lite"/>
    </source>
</evidence>
<feature type="region of interest" description="Disordered" evidence="1">
    <location>
        <begin position="51"/>
        <end position="97"/>
    </location>
</feature>
<dbReference type="Proteomes" id="UP000241118">
    <property type="component" value="Unassembled WGS sequence"/>
</dbReference>
<proteinExistence type="predicted"/>
<keyword evidence="3" id="KW-1185">Reference proteome</keyword>